<accession>A0A1E5XLJ5</accession>
<reference evidence="2 3" key="1">
    <citation type="journal article" date="2015" name="Genome Announc.">
        <title>Genome Assemblies of Three Soil-Associated Devosia species: D. insulae, D. limi, and D. soli.</title>
        <authorList>
            <person name="Hassan Y.I."/>
            <person name="Lepp D."/>
            <person name="Zhou T."/>
        </authorList>
    </citation>
    <scope>NUCLEOTIDE SEQUENCE [LARGE SCALE GENOMIC DNA]</scope>
    <source>
        <strain evidence="2 3">DS-56</strain>
    </source>
</reference>
<dbReference type="Proteomes" id="UP000095463">
    <property type="component" value="Unassembled WGS sequence"/>
</dbReference>
<organism evidence="2 3">
    <name type="scientific">Devosia insulae DS-56</name>
    <dbReference type="NCBI Taxonomy" id="1116389"/>
    <lineage>
        <taxon>Bacteria</taxon>
        <taxon>Pseudomonadati</taxon>
        <taxon>Pseudomonadota</taxon>
        <taxon>Alphaproteobacteria</taxon>
        <taxon>Hyphomicrobiales</taxon>
        <taxon>Devosiaceae</taxon>
        <taxon>Devosia</taxon>
    </lineage>
</organism>
<evidence type="ECO:0000313" key="2">
    <source>
        <dbReference type="EMBL" id="OEO29476.1"/>
    </source>
</evidence>
<keyword evidence="1" id="KW-0732">Signal</keyword>
<proteinExistence type="predicted"/>
<name>A0A1E5XLJ5_9HYPH</name>
<dbReference type="AlphaFoldDB" id="A0A1E5XLJ5"/>
<evidence type="ECO:0000313" key="3">
    <source>
        <dbReference type="Proteomes" id="UP000095463"/>
    </source>
</evidence>
<evidence type="ECO:0000256" key="1">
    <source>
        <dbReference type="SAM" id="SignalP"/>
    </source>
</evidence>
<sequence length="92" mass="9511">MKRLVLVAAFVASGFAVPVLPAAAAPALTDSEVNCLIFPALKKECWEKGAEMLKATPKAVAAATETTATTLKLPTLWTCTAAPKGSGHLLDC</sequence>
<feature type="signal peptide" evidence="1">
    <location>
        <begin position="1"/>
        <end position="24"/>
    </location>
</feature>
<evidence type="ECO:0008006" key="4">
    <source>
        <dbReference type="Google" id="ProtNLM"/>
    </source>
</evidence>
<dbReference type="RefSeq" id="WP_069911359.1">
    <property type="nucleotide sequence ID" value="NZ_LAJE02000285.1"/>
</dbReference>
<protein>
    <recommendedName>
        <fullName evidence="4">Secreted protein</fullName>
    </recommendedName>
</protein>
<keyword evidence="3" id="KW-1185">Reference proteome</keyword>
<gene>
    <name evidence="2" type="ORF">VW23_026010</name>
</gene>
<feature type="chain" id="PRO_5009190367" description="Secreted protein" evidence="1">
    <location>
        <begin position="25"/>
        <end position="92"/>
    </location>
</feature>
<comment type="caution">
    <text evidence="2">The sequence shown here is derived from an EMBL/GenBank/DDBJ whole genome shotgun (WGS) entry which is preliminary data.</text>
</comment>
<dbReference type="EMBL" id="LAJE02000285">
    <property type="protein sequence ID" value="OEO29476.1"/>
    <property type="molecule type" value="Genomic_DNA"/>
</dbReference>